<accession>A0A194PZN3</accession>
<dbReference type="EMBL" id="KQ459593">
    <property type="protein sequence ID" value="KPI96625.1"/>
    <property type="molecule type" value="Genomic_DNA"/>
</dbReference>
<dbReference type="CDD" id="cd22910">
    <property type="entry name" value="HFD_H2B"/>
    <property type="match status" value="1"/>
</dbReference>
<dbReference type="InterPro" id="IPR009072">
    <property type="entry name" value="Histone-fold"/>
</dbReference>
<comment type="similarity">
    <text evidence="1">Belongs to the histone H2B family.</text>
</comment>
<feature type="domain" description="Core Histone H2A/H2B/H3" evidence="2">
    <location>
        <begin position="24"/>
        <end position="102"/>
    </location>
</feature>
<name>A0A194PZN3_PAPXU</name>
<evidence type="ECO:0000259" key="2">
    <source>
        <dbReference type="Pfam" id="PF00125"/>
    </source>
</evidence>
<dbReference type="Proteomes" id="UP000053268">
    <property type="component" value="Unassembled WGS sequence"/>
</dbReference>
<dbReference type="SMART" id="SM00427">
    <property type="entry name" value="H2B"/>
    <property type="match status" value="1"/>
</dbReference>
<dbReference type="Pfam" id="PF00125">
    <property type="entry name" value="Histone"/>
    <property type="match status" value="1"/>
</dbReference>
<dbReference type="PANTHER" id="PTHR23428">
    <property type="entry name" value="HISTONE H2B"/>
    <property type="match status" value="1"/>
</dbReference>
<evidence type="ECO:0000313" key="4">
    <source>
        <dbReference type="Proteomes" id="UP000053268"/>
    </source>
</evidence>
<dbReference type="AlphaFoldDB" id="A0A194PZN3"/>
<keyword evidence="4" id="KW-1185">Reference proteome</keyword>
<protein>
    <submittedName>
        <fullName evidence="3">Histone H2B.2</fullName>
    </submittedName>
</protein>
<dbReference type="InterPro" id="IPR007125">
    <property type="entry name" value="H2A/H2B/H3"/>
</dbReference>
<dbReference type="PRINTS" id="PR00621">
    <property type="entry name" value="HISTONEH2B"/>
</dbReference>
<dbReference type="InterPro" id="IPR000558">
    <property type="entry name" value="Histone_H2B"/>
</dbReference>
<dbReference type="GO" id="GO:0000786">
    <property type="term" value="C:nucleosome"/>
    <property type="evidence" value="ECO:0007669"/>
    <property type="project" value="InterPro"/>
</dbReference>
<gene>
    <name evidence="3" type="ORF">RR46_12655</name>
</gene>
<organism evidence="3 4">
    <name type="scientific">Papilio xuthus</name>
    <name type="common">Asian swallowtail butterfly</name>
    <dbReference type="NCBI Taxonomy" id="66420"/>
    <lineage>
        <taxon>Eukaryota</taxon>
        <taxon>Metazoa</taxon>
        <taxon>Ecdysozoa</taxon>
        <taxon>Arthropoda</taxon>
        <taxon>Hexapoda</taxon>
        <taxon>Insecta</taxon>
        <taxon>Pterygota</taxon>
        <taxon>Neoptera</taxon>
        <taxon>Endopterygota</taxon>
        <taxon>Lepidoptera</taxon>
        <taxon>Glossata</taxon>
        <taxon>Ditrysia</taxon>
        <taxon>Papilionoidea</taxon>
        <taxon>Papilionidae</taxon>
        <taxon>Papilioninae</taxon>
        <taxon>Papilio</taxon>
    </lineage>
</organism>
<dbReference type="GO" id="GO:0030527">
    <property type="term" value="F:structural constituent of chromatin"/>
    <property type="evidence" value="ECO:0007669"/>
    <property type="project" value="InterPro"/>
</dbReference>
<dbReference type="FunFam" id="1.10.20.10:FF:000043">
    <property type="entry name" value="Histone H2B"/>
    <property type="match status" value="1"/>
</dbReference>
<proteinExistence type="inferred from homology"/>
<dbReference type="STRING" id="66420.A0A194PZN3"/>
<dbReference type="GO" id="GO:0003677">
    <property type="term" value="F:DNA binding"/>
    <property type="evidence" value="ECO:0007669"/>
    <property type="project" value="InterPro"/>
</dbReference>
<dbReference type="Gene3D" id="1.10.20.10">
    <property type="entry name" value="Histone, subunit A"/>
    <property type="match status" value="1"/>
</dbReference>
<reference evidence="3 4" key="1">
    <citation type="journal article" date="2015" name="Nat. Commun.">
        <title>Outbred genome sequencing and CRISPR/Cas9 gene editing in butterflies.</title>
        <authorList>
            <person name="Li X."/>
            <person name="Fan D."/>
            <person name="Zhang W."/>
            <person name="Liu G."/>
            <person name="Zhang L."/>
            <person name="Zhao L."/>
            <person name="Fang X."/>
            <person name="Chen L."/>
            <person name="Dong Y."/>
            <person name="Chen Y."/>
            <person name="Ding Y."/>
            <person name="Zhao R."/>
            <person name="Feng M."/>
            <person name="Zhu Y."/>
            <person name="Feng Y."/>
            <person name="Jiang X."/>
            <person name="Zhu D."/>
            <person name="Xiang H."/>
            <person name="Feng X."/>
            <person name="Li S."/>
            <person name="Wang J."/>
            <person name="Zhang G."/>
            <person name="Kronforst M.R."/>
            <person name="Wang W."/>
        </authorList>
    </citation>
    <scope>NUCLEOTIDE SEQUENCE [LARGE SCALE GENOMIC DNA]</scope>
    <source>
        <strain evidence="3">Ya'a_city_454_Px</strain>
        <tissue evidence="3">Whole body</tissue>
    </source>
</reference>
<evidence type="ECO:0000256" key="1">
    <source>
        <dbReference type="ARBA" id="ARBA00006846"/>
    </source>
</evidence>
<dbReference type="GO" id="GO:0005634">
    <property type="term" value="C:nucleus"/>
    <property type="evidence" value="ECO:0007669"/>
    <property type="project" value="UniProtKB-ARBA"/>
</dbReference>
<dbReference type="GO" id="GO:0046982">
    <property type="term" value="F:protein heterodimerization activity"/>
    <property type="evidence" value="ECO:0007669"/>
    <property type="project" value="InterPro"/>
</dbReference>
<dbReference type="SUPFAM" id="SSF47113">
    <property type="entry name" value="Histone-fold"/>
    <property type="match status" value="1"/>
</dbReference>
<sequence>MAPVKKPKNALKTMDKSIEKPILKNKNKSSKKNSRNFASYIYKVLKSVVEDRNIGISKTSMLIMNNFVNDMIEKIAEEAGRLVLHSKRSTLSGGEIRTAIKLLIPGELANHAMIEGTKAVKAYYDSKEASDDTNEKE</sequence>
<evidence type="ECO:0000313" key="3">
    <source>
        <dbReference type="EMBL" id="KPI96625.1"/>
    </source>
</evidence>